<evidence type="ECO:0000256" key="6">
    <source>
        <dbReference type="ARBA" id="ARBA00012063"/>
    </source>
</evidence>
<evidence type="ECO:0000256" key="4">
    <source>
        <dbReference type="ARBA" id="ARBA00005298"/>
    </source>
</evidence>
<dbReference type="InterPro" id="IPR011021">
    <property type="entry name" value="Arrestin-like_N"/>
</dbReference>
<reference evidence="19" key="2">
    <citation type="submission" date="2021-08" db="EMBL/GenBank/DDBJ databases">
        <authorList>
            <person name="Eriksson T."/>
        </authorList>
    </citation>
    <scope>NUCLEOTIDE SEQUENCE</scope>
    <source>
        <strain evidence="19">Stoneville</strain>
        <tissue evidence="19">Whole head</tissue>
    </source>
</reference>
<evidence type="ECO:0000256" key="16">
    <source>
        <dbReference type="ARBA" id="ARBA00031288"/>
    </source>
</evidence>
<dbReference type="AlphaFoldDB" id="A0A8J6HBS4"/>
<evidence type="ECO:0000256" key="1">
    <source>
        <dbReference type="ARBA" id="ARBA00001336"/>
    </source>
</evidence>
<dbReference type="Pfam" id="PF03571">
    <property type="entry name" value="Peptidase_M49"/>
    <property type="match status" value="1"/>
</dbReference>
<evidence type="ECO:0000256" key="7">
    <source>
        <dbReference type="ARBA" id="ARBA00014713"/>
    </source>
</evidence>
<evidence type="ECO:0000313" key="20">
    <source>
        <dbReference type="Proteomes" id="UP000719412"/>
    </source>
</evidence>
<keyword evidence="20" id="KW-1185">Reference proteome</keyword>
<feature type="domain" description="Arrestin C-terminal-like" evidence="18">
    <location>
        <begin position="137"/>
        <end position="265"/>
    </location>
</feature>
<dbReference type="Pfam" id="PF00339">
    <property type="entry name" value="Arrestin_N"/>
    <property type="match status" value="1"/>
</dbReference>
<dbReference type="GO" id="GO:0008237">
    <property type="term" value="F:metallopeptidase activity"/>
    <property type="evidence" value="ECO:0007669"/>
    <property type="project" value="UniProtKB-KW"/>
</dbReference>
<evidence type="ECO:0000256" key="14">
    <source>
        <dbReference type="ARBA" id="ARBA00022833"/>
    </source>
</evidence>
<dbReference type="InterPro" id="IPR011022">
    <property type="entry name" value="Arrestin_C-like"/>
</dbReference>
<dbReference type="GO" id="GO:0006508">
    <property type="term" value="P:proteolysis"/>
    <property type="evidence" value="ECO:0007669"/>
    <property type="project" value="UniProtKB-KW"/>
</dbReference>
<dbReference type="InterPro" id="IPR039461">
    <property type="entry name" value="Peptidase_M49"/>
</dbReference>
<evidence type="ECO:0000256" key="3">
    <source>
        <dbReference type="ARBA" id="ARBA00004496"/>
    </source>
</evidence>
<dbReference type="EC" id="3.4.14.4" evidence="6"/>
<dbReference type="Gene3D" id="3.30.540.30">
    <property type="match status" value="3"/>
</dbReference>
<reference evidence="19" key="1">
    <citation type="journal article" date="2020" name="J Insects Food Feed">
        <title>The yellow mealworm (Tenebrio molitor) genome: a resource for the emerging insects as food and feed industry.</title>
        <authorList>
            <person name="Eriksson T."/>
            <person name="Andere A."/>
            <person name="Kelstrup H."/>
            <person name="Emery V."/>
            <person name="Picard C."/>
        </authorList>
    </citation>
    <scope>NUCLEOTIDE SEQUENCE</scope>
    <source>
        <strain evidence="19">Stoneville</strain>
        <tissue evidence="19">Whole head</tissue>
    </source>
</reference>
<dbReference type="InterPro" id="IPR014756">
    <property type="entry name" value="Ig_E-set"/>
</dbReference>
<evidence type="ECO:0000256" key="11">
    <source>
        <dbReference type="ARBA" id="ARBA00022670"/>
    </source>
</evidence>
<comment type="similarity">
    <text evidence="5">Belongs to the peptidase M49 family.</text>
</comment>
<keyword evidence="13" id="KW-0378">Hydrolase</keyword>
<dbReference type="GO" id="GO:0046872">
    <property type="term" value="F:metal ion binding"/>
    <property type="evidence" value="ECO:0007669"/>
    <property type="project" value="UniProtKB-KW"/>
</dbReference>
<comment type="similarity">
    <text evidence="4">Belongs to the arrestin family.</text>
</comment>
<keyword evidence="15" id="KW-0482">Metalloprotease</keyword>
<evidence type="ECO:0000256" key="13">
    <source>
        <dbReference type="ARBA" id="ARBA00022801"/>
    </source>
</evidence>
<dbReference type="SUPFAM" id="SSF81296">
    <property type="entry name" value="E set domains"/>
    <property type="match status" value="2"/>
</dbReference>
<keyword evidence="9" id="KW-0963">Cytoplasm</keyword>
<evidence type="ECO:0000256" key="9">
    <source>
        <dbReference type="ARBA" id="ARBA00022490"/>
    </source>
</evidence>
<dbReference type="Pfam" id="PF02752">
    <property type="entry name" value="Arrestin_C"/>
    <property type="match status" value="1"/>
</dbReference>
<evidence type="ECO:0000256" key="5">
    <source>
        <dbReference type="ARBA" id="ARBA00010200"/>
    </source>
</evidence>
<evidence type="ECO:0000256" key="8">
    <source>
        <dbReference type="ARBA" id="ARBA00022438"/>
    </source>
</evidence>
<keyword evidence="14" id="KW-0862">Zinc</keyword>
<dbReference type="FunFam" id="3.30.540.30:FF:000002">
    <property type="entry name" value="Dipeptidyl peptidase 3"/>
    <property type="match status" value="1"/>
</dbReference>
<comment type="catalytic activity">
    <reaction evidence="1">
        <text>Release of an N-terminal dipeptide from a peptide comprising four or more residues, with broad specificity. Also acts on dipeptidyl 2-naphthylamides.</text>
        <dbReference type="EC" id="3.4.14.4"/>
    </reaction>
</comment>
<dbReference type="GO" id="GO:0004177">
    <property type="term" value="F:aminopeptidase activity"/>
    <property type="evidence" value="ECO:0007669"/>
    <property type="project" value="UniProtKB-KW"/>
</dbReference>
<evidence type="ECO:0000313" key="19">
    <source>
        <dbReference type="EMBL" id="KAH0810858.1"/>
    </source>
</evidence>
<dbReference type="FunFam" id="3.30.540.30:FF:000001">
    <property type="entry name" value="Dipeptidyl peptidase 3"/>
    <property type="match status" value="1"/>
</dbReference>
<dbReference type="Proteomes" id="UP000719412">
    <property type="component" value="Unassembled WGS sequence"/>
</dbReference>
<dbReference type="EMBL" id="JABDTM020027222">
    <property type="protein sequence ID" value="KAH0810858.1"/>
    <property type="molecule type" value="Genomic_DNA"/>
</dbReference>
<organism evidence="19 20">
    <name type="scientific">Tenebrio molitor</name>
    <name type="common">Yellow mealworm beetle</name>
    <dbReference type="NCBI Taxonomy" id="7067"/>
    <lineage>
        <taxon>Eukaryota</taxon>
        <taxon>Metazoa</taxon>
        <taxon>Ecdysozoa</taxon>
        <taxon>Arthropoda</taxon>
        <taxon>Hexapoda</taxon>
        <taxon>Insecta</taxon>
        <taxon>Pterygota</taxon>
        <taxon>Neoptera</taxon>
        <taxon>Endopterygota</taxon>
        <taxon>Coleoptera</taxon>
        <taxon>Polyphaga</taxon>
        <taxon>Cucujiformia</taxon>
        <taxon>Tenebrionidae</taxon>
        <taxon>Tenebrio</taxon>
    </lineage>
</organism>
<protein>
    <recommendedName>
        <fullName evidence="7">Dipeptidyl peptidase 3</fullName>
        <ecNumber evidence="6">3.4.14.4</ecNumber>
    </recommendedName>
    <alternativeName>
        <fullName evidence="16">Dipeptidyl aminopeptidase III</fullName>
    </alternativeName>
    <alternativeName>
        <fullName evidence="17">Dipeptidyl peptidase III</fullName>
    </alternativeName>
</protein>
<evidence type="ECO:0000256" key="2">
    <source>
        <dbReference type="ARBA" id="ARBA00001947"/>
    </source>
</evidence>
<keyword evidence="8" id="KW-0031">Aminopeptidase</keyword>
<dbReference type="SMART" id="SM01017">
    <property type="entry name" value="Arrestin_C"/>
    <property type="match status" value="1"/>
</dbReference>
<dbReference type="PANTHER" id="PTHR23422">
    <property type="entry name" value="DIPEPTIDYL PEPTIDASE III-RELATED"/>
    <property type="match status" value="1"/>
</dbReference>
<dbReference type="GO" id="GO:0008239">
    <property type="term" value="F:dipeptidyl-peptidase activity"/>
    <property type="evidence" value="ECO:0007669"/>
    <property type="project" value="UniProtKB-EC"/>
</dbReference>
<dbReference type="FunFam" id="3.30.540.30:FF:000008">
    <property type="entry name" value="Dipeptidyl peptidase 3"/>
    <property type="match status" value="1"/>
</dbReference>
<evidence type="ECO:0000256" key="10">
    <source>
        <dbReference type="ARBA" id="ARBA00022606"/>
    </source>
</evidence>
<dbReference type="InterPro" id="IPR014752">
    <property type="entry name" value="Arrestin-like_C"/>
</dbReference>
<keyword evidence="10" id="KW-0716">Sensory transduction</keyword>
<evidence type="ECO:0000256" key="12">
    <source>
        <dbReference type="ARBA" id="ARBA00022723"/>
    </source>
</evidence>
<sequence length="974" mass="109957">MILSKRYLRNQLAKNQVPGILEFDRSFDKYDNYNVIYSAEEIVYSAKRGVKQISKTEMVYPFKIYIPRDLPSTFHHTYGKVFYVVTGTIVPFIWNDFTDSFVITVDSPVEMRAMTRSFQKENFFYKETTFRRFGFRREGKLIMQICLPRIAFVAGDIIDFKVFVKNDSSEKVKCLGVKFSKRVKFKPLNYTNTYKQYVETILKFKKDGIDAKAERIYNIRVNFPEVLDIPNLQSCSLIKLEFILKIWCQMPIFLKDNVIEIHPEMGHHFTGMSSELDKSQYVLPLDQPIVSLEVASAFNGLTDKEKLYSHYISQASWTGGLITFLQTSPESGPIFVLLHKVFSSQNLKDLKNAAIKAGLTEDEVKAFLIYTCGVFSNAGNYKGFGDSKFVPSISEETLEKLLEASSAWPQIKALWSKLKGPMYDLSSGKTCLGYSPHGCTTYMSQNCIPEDNQRVQDWMKTQQIEGYNTRLFKTVSEDGKIDYEIRLASKEEGELKSETFGNMTFRLTKGDYSPLIGRVAASLEHAAKHAANSVQANMLNSYAQSFTTGSLNLHKDGSRYWIKDKGPAVETYIGFIETYRDPAGVRGEFEGFVAIVNRAMSAKFTTLVSQAEDFLPLLPWCKGFEKDKFLRPDFTSLDVLSFASSGIPAGINIPNYDDIRQSEGFKNVSLGNVIPASYQMSVTPFLSKSDAELIQKWRVASFELQVGLHELLGHGSGKLLHRAADGKLNYPSTLLDPLTGKPPASCYEPGDTYDSRFGPLSSSYEECRAEAVGLYLSLEPAVLKIFGHEGKQAEDVLYVNWLSLVWNGIGRALETWDPKRGWLQAHAQARYVLAKVLLQAGVASVTQPKEGDLLVTLDRSALRGAGRAALGNFLLQLQVYKATANVEAAQRLYQHYSEVTEPWVSWRAIVLANKQPRKIFTQANTALVGSKVELKTYEESPEGMIQSWVERFPKPEPLYEAILDLSASDEHHFI</sequence>
<dbReference type="GO" id="GO:0005737">
    <property type="term" value="C:cytoplasm"/>
    <property type="evidence" value="ECO:0007669"/>
    <property type="project" value="UniProtKB-SubCell"/>
</dbReference>
<keyword evidence="11" id="KW-0645">Protease</keyword>
<dbReference type="PANTHER" id="PTHR23422:SF11">
    <property type="entry name" value="DIPEPTIDYL PEPTIDASE 3"/>
    <property type="match status" value="1"/>
</dbReference>
<dbReference type="Gene3D" id="2.60.40.640">
    <property type="match status" value="2"/>
</dbReference>
<comment type="subcellular location">
    <subcellularLocation>
        <location evidence="3">Cytoplasm</location>
    </subcellularLocation>
</comment>
<evidence type="ECO:0000256" key="15">
    <source>
        <dbReference type="ARBA" id="ARBA00023049"/>
    </source>
</evidence>
<comment type="caution">
    <text evidence="19">The sequence shown here is derived from an EMBL/GenBank/DDBJ whole genome shotgun (WGS) entry which is preliminary data.</text>
</comment>
<proteinExistence type="inferred from homology"/>
<gene>
    <name evidence="19" type="ORF">GEV33_011931</name>
</gene>
<name>A0A8J6HBS4_TENMO</name>
<evidence type="ECO:0000256" key="17">
    <source>
        <dbReference type="ARBA" id="ARBA00032119"/>
    </source>
</evidence>
<keyword evidence="12" id="KW-0479">Metal-binding</keyword>
<evidence type="ECO:0000259" key="18">
    <source>
        <dbReference type="SMART" id="SM01017"/>
    </source>
</evidence>
<comment type="cofactor">
    <cofactor evidence="2">
        <name>Zn(2+)</name>
        <dbReference type="ChEBI" id="CHEBI:29105"/>
    </cofactor>
</comment>
<accession>A0A8J6HBS4</accession>